<evidence type="ECO:0000313" key="2">
    <source>
        <dbReference type="Proteomes" id="UP000019184"/>
    </source>
</evidence>
<comment type="caution">
    <text evidence="1">The sequence shown here is derived from an EMBL/GenBank/DDBJ whole genome shotgun (WGS) entry which is preliminary data.</text>
</comment>
<name>A0A7U7G8W0_9GAMM</name>
<dbReference type="RefSeq" id="WP_034431201.1">
    <property type="nucleotide sequence ID" value="NZ_CBTK010000055.1"/>
</dbReference>
<proteinExistence type="predicted"/>
<evidence type="ECO:0000313" key="1">
    <source>
        <dbReference type="EMBL" id="CDH44056.1"/>
    </source>
</evidence>
<protein>
    <submittedName>
        <fullName evidence="1">Uncharacterized protein</fullName>
    </submittedName>
</protein>
<dbReference type="Proteomes" id="UP000019184">
    <property type="component" value="Unassembled WGS sequence"/>
</dbReference>
<reference evidence="1 2" key="1">
    <citation type="journal article" date="2014" name="ISME J.">
        <title>Candidatus Competibacter-lineage genomes retrieved from metagenomes reveal functional metabolic diversity.</title>
        <authorList>
            <person name="McIlroy S.J."/>
            <person name="Albertsen M."/>
            <person name="Andresen E.K."/>
            <person name="Saunders A.M."/>
            <person name="Kristiansen R."/>
            <person name="Stokholm-Bjerregaard M."/>
            <person name="Nielsen K.L."/>
            <person name="Nielsen P.H."/>
        </authorList>
    </citation>
    <scope>NUCLEOTIDE SEQUENCE [LARGE SCALE GENOMIC DNA]</scope>
    <source>
        <strain evidence="1 2">Run_B_J11</strain>
    </source>
</reference>
<sequence length="74" mass="8476">MPARNSLCYHRLSVADRETFDALIRQFNATGEPFHVTACRMYKAFRLTGWSASNPIPSRLIQQICEQPEADCPF</sequence>
<keyword evidence="2" id="KW-1185">Reference proteome</keyword>
<dbReference type="EMBL" id="CBTK010000055">
    <property type="protein sequence ID" value="CDH44056.1"/>
    <property type="molecule type" value="Genomic_DNA"/>
</dbReference>
<dbReference type="AlphaFoldDB" id="A0A7U7G8W0"/>
<organism evidence="1 2">
    <name type="scientific">Candidatus Contendobacter odensis Run_B_J11</name>
    <dbReference type="NCBI Taxonomy" id="1400861"/>
    <lineage>
        <taxon>Bacteria</taxon>
        <taxon>Pseudomonadati</taxon>
        <taxon>Pseudomonadota</taxon>
        <taxon>Gammaproteobacteria</taxon>
        <taxon>Candidatus Competibacteraceae</taxon>
        <taxon>Candidatus Contendibacter</taxon>
    </lineage>
</organism>
<accession>A0A7U7G8W0</accession>
<gene>
    <name evidence="1" type="ORF">BN874_1480001</name>
</gene>